<dbReference type="InterPro" id="IPR037140">
    <property type="entry name" value="VHL_beta_dom_sf"/>
</dbReference>
<sequence>MSENQGHAYPPGQGPSVPHPSQSAYPPPMGYPPVGQPGYGVPPPGYAPPPGQPGYGAPPPGQPGYGAPPYGYGAPPPGQPGYGAPPPGQPGYGAPPHGYGAPPPGHPGYGSPYGMPPPGAGYPAGGAPYPGGAPGYPHQAGFKKSSGNESDDSQPGDPGLRSSHKGKKLKCTFENDAGTKLMLCKIDEHGKPQKVMKIKKGKKEKLDVDEGEVFFALGKKKKKRRAMINNNTVYTVMAENDGDNKVIAGITNGAECVEDLSSDKHNDVEVKVKFINRSKKTAQLVWVDHKGKWVKKKVLPPGKCFTTKSYESNCWVAHEVQDESEVLYLNYGYFYSPWKTRLSKERVIITQ</sequence>
<reference evidence="2" key="1">
    <citation type="submission" date="2020-04" db="EMBL/GenBank/DDBJ databases">
        <authorList>
            <person name="Alioto T."/>
            <person name="Alioto T."/>
            <person name="Gomez Garrido J."/>
        </authorList>
    </citation>
    <scope>NUCLEOTIDE SEQUENCE</scope>
    <source>
        <strain evidence="2">A484AB</strain>
    </source>
</reference>
<name>A0A7D9HAW8_PARCT</name>
<dbReference type="AlphaFoldDB" id="A0A7D9HAW8"/>
<dbReference type="InterPro" id="IPR024053">
    <property type="entry name" value="VHL_beta_dom"/>
</dbReference>
<dbReference type="Gene3D" id="2.60.40.780">
    <property type="entry name" value="von Hippel-Lindau disease tumour suppressor, beta domain"/>
    <property type="match status" value="2"/>
</dbReference>
<protein>
    <submittedName>
        <fullName evidence="2">Uncharacterized protein</fullName>
    </submittedName>
</protein>
<feature type="non-terminal residue" evidence="2">
    <location>
        <position position="351"/>
    </location>
</feature>
<gene>
    <name evidence="2" type="ORF">PACLA_8A004773</name>
</gene>
<keyword evidence="3" id="KW-1185">Reference proteome</keyword>
<dbReference type="InterPro" id="IPR036208">
    <property type="entry name" value="VHL_sf"/>
</dbReference>
<evidence type="ECO:0000313" key="2">
    <source>
        <dbReference type="EMBL" id="CAB3980086.1"/>
    </source>
</evidence>
<feature type="compositionally biased region" description="Gly residues" evidence="1">
    <location>
        <begin position="122"/>
        <end position="134"/>
    </location>
</feature>
<feature type="region of interest" description="Disordered" evidence="1">
    <location>
        <begin position="1"/>
        <end position="167"/>
    </location>
</feature>
<proteinExistence type="predicted"/>
<feature type="compositionally biased region" description="Pro residues" evidence="1">
    <location>
        <begin position="25"/>
        <end position="62"/>
    </location>
</feature>
<comment type="caution">
    <text evidence="2">The sequence shown here is derived from an EMBL/GenBank/DDBJ whole genome shotgun (WGS) entry which is preliminary data.</text>
</comment>
<evidence type="ECO:0000256" key="1">
    <source>
        <dbReference type="SAM" id="MobiDB-lite"/>
    </source>
</evidence>
<organism evidence="2 3">
    <name type="scientific">Paramuricea clavata</name>
    <name type="common">Red gorgonian</name>
    <name type="synonym">Violescent sea-whip</name>
    <dbReference type="NCBI Taxonomy" id="317549"/>
    <lineage>
        <taxon>Eukaryota</taxon>
        <taxon>Metazoa</taxon>
        <taxon>Cnidaria</taxon>
        <taxon>Anthozoa</taxon>
        <taxon>Octocorallia</taxon>
        <taxon>Malacalcyonacea</taxon>
        <taxon>Plexauridae</taxon>
        <taxon>Paramuricea</taxon>
    </lineage>
</organism>
<dbReference type="SUPFAM" id="SSF49468">
    <property type="entry name" value="VHL"/>
    <property type="match status" value="1"/>
</dbReference>
<dbReference type="EMBL" id="CACRXK020000255">
    <property type="protein sequence ID" value="CAB3980086.1"/>
    <property type="molecule type" value="Genomic_DNA"/>
</dbReference>
<accession>A0A7D9HAW8</accession>
<dbReference type="Pfam" id="PF01847">
    <property type="entry name" value="VHL"/>
    <property type="match status" value="1"/>
</dbReference>
<evidence type="ECO:0000313" key="3">
    <source>
        <dbReference type="Proteomes" id="UP001152795"/>
    </source>
</evidence>
<feature type="compositionally biased region" description="Pro residues" evidence="1">
    <location>
        <begin position="74"/>
        <end position="89"/>
    </location>
</feature>
<dbReference type="Proteomes" id="UP001152795">
    <property type="component" value="Unassembled WGS sequence"/>
</dbReference>
<dbReference type="OrthoDB" id="413400at2759"/>